<evidence type="ECO:0000256" key="8">
    <source>
        <dbReference type="ARBA" id="ARBA00022786"/>
    </source>
</evidence>
<keyword evidence="10" id="KW-1133">Transmembrane helix</keyword>
<dbReference type="Proteomes" id="UP000199614">
    <property type="component" value="Unassembled WGS sequence"/>
</dbReference>
<dbReference type="GO" id="GO:0016874">
    <property type="term" value="F:ligase activity"/>
    <property type="evidence" value="ECO:0007669"/>
    <property type="project" value="UniProtKB-KW"/>
</dbReference>
<protein>
    <recommendedName>
        <fullName evidence="3">RING-type E3 ubiquitin transferase</fullName>
        <ecNumber evidence="3">2.3.2.27</ecNumber>
    </recommendedName>
</protein>
<keyword evidence="8" id="KW-0833">Ubl conjugation pathway</keyword>
<accession>A0A1I5C634</accession>
<evidence type="ECO:0000313" key="13">
    <source>
        <dbReference type="EMBL" id="SFN82276.1"/>
    </source>
</evidence>
<keyword evidence="13" id="KW-0436">Ligase</keyword>
<evidence type="ECO:0000256" key="6">
    <source>
        <dbReference type="ARBA" id="ARBA00022723"/>
    </source>
</evidence>
<organism evidence="13 14">
    <name type="scientific">Pseudonocardia ammonioxydans</name>
    <dbReference type="NCBI Taxonomy" id="260086"/>
    <lineage>
        <taxon>Bacteria</taxon>
        <taxon>Bacillati</taxon>
        <taxon>Actinomycetota</taxon>
        <taxon>Actinomycetes</taxon>
        <taxon>Pseudonocardiales</taxon>
        <taxon>Pseudonocardiaceae</taxon>
        <taxon>Pseudonocardia</taxon>
    </lineage>
</organism>
<keyword evidence="11" id="KW-0472">Membrane</keyword>
<dbReference type="RefSeq" id="WP_093347082.1">
    <property type="nucleotide sequence ID" value="NZ_FOUY01000022.1"/>
</dbReference>
<evidence type="ECO:0000256" key="9">
    <source>
        <dbReference type="ARBA" id="ARBA00022833"/>
    </source>
</evidence>
<dbReference type="GO" id="GO:0008270">
    <property type="term" value="F:zinc ion binding"/>
    <property type="evidence" value="ECO:0007669"/>
    <property type="project" value="UniProtKB-KW"/>
</dbReference>
<evidence type="ECO:0000256" key="2">
    <source>
        <dbReference type="ARBA" id="ARBA00004141"/>
    </source>
</evidence>
<evidence type="ECO:0000256" key="4">
    <source>
        <dbReference type="ARBA" id="ARBA00022679"/>
    </source>
</evidence>
<dbReference type="GO" id="GO:0016020">
    <property type="term" value="C:membrane"/>
    <property type="evidence" value="ECO:0007669"/>
    <property type="project" value="UniProtKB-SubCell"/>
</dbReference>
<evidence type="ECO:0000256" key="11">
    <source>
        <dbReference type="ARBA" id="ARBA00023136"/>
    </source>
</evidence>
<gene>
    <name evidence="13" type="ORF">SAMN05216207_102235</name>
</gene>
<dbReference type="InterPro" id="IPR022170">
    <property type="entry name" value="MUL1-like"/>
</dbReference>
<keyword evidence="5" id="KW-0812">Transmembrane</keyword>
<dbReference type="AlphaFoldDB" id="A0A1I5C634"/>
<dbReference type="EMBL" id="FOUY01000022">
    <property type="protein sequence ID" value="SFN82276.1"/>
    <property type="molecule type" value="Genomic_DNA"/>
</dbReference>
<keyword evidence="14" id="KW-1185">Reference proteome</keyword>
<evidence type="ECO:0000256" key="7">
    <source>
        <dbReference type="ARBA" id="ARBA00022771"/>
    </source>
</evidence>
<keyword evidence="9" id="KW-0862">Zinc</keyword>
<name>A0A1I5C634_PSUAM</name>
<evidence type="ECO:0000313" key="14">
    <source>
        <dbReference type="Proteomes" id="UP000199614"/>
    </source>
</evidence>
<evidence type="ECO:0000256" key="5">
    <source>
        <dbReference type="ARBA" id="ARBA00022692"/>
    </source>
</evidence>
<reference evidence="13 14" key="1">
    <citation type="submission" date="2016-10" db="EMBL/GenBank/DDBJ databases">
        <authorList>
            <person name="de Groot N.N."/>
        </authorList>
    </citation>
    <scope>NUCLEOTIDE SEQUENCE [LARGE SCALE GENOMIC DNA]</scope>
    <source>
        <strain evidence="13 14">CGMCC 4.1877</strain>
    </source>
</reference>
<dbReference type="EC" id="2.3.2.27" evidence="3"/>
<comment type="catalytic activity">
    <reaction evidence="1">
        <text>S-ubiquitinyl-[E2 ubiquitin-conjugating enzyme]-L-cysteine + [acceptor protein]-L-lysine = [E2 ubiquitin-conjugating enzyme]-L-cysteine + N(6)-ubiquitinyl-[acceptor protein]-L-lysine.</text>
        <dbReference type="EC" id="2.3.2.27"/>
    </reaction>
</comment>
<dbReference type="GO" id="GO:0061630">
    <property type="term" value="F:ubiquitin protein ligase activity"/>
    <property type="evidence" value="ECO:0007669"/>
    <property type="project" value="UniProtKB-EC"/>
</dbReference>
<keyword evidence="4" id="KW-0808">Transferase</keyword>
<dbReference type="OrthoDB" id="3577703at2"/>
<proteinExistence type="predicted"/>
<dbReference type="STRING" id="260086.SAMN05216207_102235"/>
<evidence type="ECO:0000256" key="10">
    <source>
        <dbReference type="ARBA" id="ARBA00022989"/>
    </source>
</evidence>
<dbReference type="GO" id="GO:0016567">
    <property type="term" value="P:protein ubiquitination"/>
    <property type="evidence" value="ECO:0007669"/>
    <property type="project" value="InterPro"/>
</dbReference>
<feature type="domain" description="E3 Ubiquitin ligase MUL1-like" evidence="12">
    <location>
        <begin position="95"/>
        <end position="192"/>
    </location>
</feature>
<evidence type="ECO:0000256" key="3">
    <source>
        <dbReference type="ARBA" id="ARBA00012483"/>
    </source>
</evidence>
<evidence type="ECO:0000259" key="12">
    <source>
        <dbReference type="Pfam" id="PF12483"/>
    </source>
</evidence>
<keyword evidence="6" id="KW-0479">Metal-binding</keyword>
<evidence type="ECO:0000256" key="1">
    <source>
        <dbReference type="ARBA" id="ARBA00000900"/>
    </source>
</evidence>
<sequence>MELVLLFLVGILGWRAWTAFGEARAAHARWTRGLGATHTGVAELVAMAEAVRVDLGTGAFRKVVALTGMVEPGGAGTRPAPVSDIGSVWFRVTEEKLSRGEKGSTEREVVGDRRWDSPFLLRDGDATVVVDPRDARVEVPVAERRRDAHDPDHSGERDFGIFRILDTTLSHEHTEWRIEPGSRLTVVGEARLGGGPDAHEVRLAAAPGLPLTLSAGERTDHLEAGRTGSRAAIRRAAGYGIGAVLLLVLVIVL</sequence>
<keyword evidence="7" id="KW-0863">Zinc-finger</keyword>
<comment type="subcellular location">
    <subcellularLocation>
        <location evidence="2">Membrane</location>
        <topology evidence="2">Multi-pass membrane protein</topology>
    </subcellularLocation>
</comment>
<dbReference type="Pfam" id="PF12483">
    <property type="entry name" value="GIDE"/>
    <property type="match status" value="1"/>
</dbReference>